<sequence>MISLPRRATPPPNYYKTECLDCELIISVKWERAYLGIMPIRTHNKQNICAFCGGTHISTLKINEKEYIDINKHWDLADSVDKENEELNDWSSWILHDE</sequence>
<evidence type="ECO:0000313" key="1">
    <source>
        <dbReference type="EMBL" id="TGO02575.1"/>
    </source>
</evidence>
<dbReference type="EMBL" id="JSZA02000108">
    <property type="protein sequence ID" value="TGO02575.1"/>
    <property type="molecule type" value="Genomic_DNA"/>
</dbReference>
<accession>A0A4E0QTM4</accession>
<dbReference type="AlphaFoldDB" id="A0A4E0QTM4"/>
<organism evidence="1 2">
    <name type="scientific">Candidatus Thiomargarita nelsonii</name>
    <dbReference type="NCBI Taxonomy" id="1003181"/>
    <lineage>
        <taxon>Bacteria</taxon>
        <taxon>Pseudomonadati</taxon>
        <taxon>Pseudomonadota</taxon>
        <taxon>Gammaproteobacteria</taxon>
        <taxon>Thiotrichales</taxon>
        <taxon>Thiotrichaceae</taxon>
        <taxon>Thiomargarita</taxon>
    </lineage>
</organism>
<proteinExistence type="predicted"/>
<comment type="caution">
    <text evidence="1">The sequence shown here is derived from an EMBL/GenBank/DDBJ whole genome shotgun (WGS) entry which is preliminary data.</text>
</comment>
<dbReference type="Proteomes" id="UP000030428">
    <property type="component" value="Unassembled WGS sequence"/>
</dbReference>
<gene>
    <name evidence="1" type="ORF">PN36_22775</name>
</gene>
<reference evidence="1 2" key="1">
    <citation type="journal article" date="2016" name="Front. Microbiol.">
        <title>Single-Cell (Meta-)Genomics of a Dimorphic Candidatus Thiomargarita nelsonii Reveals Genomic Plasticity.</title>
        <authorList>
            <person name="Flood B.E."/>
            <person name="Fliss P."/>
            <person name="Jones D.S."/>
            <person name="Dick G.J."/>
            <person name="Jain S."/>
            <person name="Kaster A.K."/>
            <person name="Winkel M."/>
            <person name="Mussmann M."/>
            <person name="Bailey J."/>
        </authorList>
    </citation>
    <scope>NUCLEOTIDE SEQUENCE [LARGE SCALE GENOMIC DNA]</scope>
    <source>
        <strain evidence="1">Hydrate Ridge</strain>
    </source>
</reference>
<name>A0A4E0QTM4_9GAMM</name>
<evidence type="ECO:0000313" key="2">
    <source>
        <dbReference type="Proteomes" id="UP000030428"/>
    </source>
</evidence>
<protein>
    <submittedName>
        <fullName evidence="1">Uncharacterized protein</fullName>
    </submittedName>
</protein>
<keyword evidence="2" id="KW-1185">Reference proteome</keyword>